<dbReference type="InterPro" id="IPR039420">
    <property type="entry name" value="WalR-like"/>
</dbReference>
<keyword evidence="2" id="KW-0597">Phosphoprotein</keyword>
<comment type="caution">
    <text evidence="6">The sequence shown here is derived from an EMBL/GenBank/DDBJ whole genome shotgun (WGS) entry which is preliminary data.</text>
</comment>
<feature type="modified residue" description="4-aspartylphosphate" evidence="2">
    <location>
        <position position="51"/>
    </location>
</feature>
<dbReference type="PANTHER" id="PTHR48111:SF50">
    <property type="entry name" value="KDP OPERON TRANSCRIPTIONAL REGULATORY PROTEIN KDPE"/>
    <property type="match status" value="1"/>
</dbReference>
<evidence type="ECO:0000259" key="5">
    <source>
        <dbReference type="PROSITE" id="PS51755"/>
    </source>
</evidence>
<keyword evidence="1 3" id="KW-0238">DNA-binding</keyword>
<dbReference type="Gene3D" id="6.10.250.690">
    <property type="match status" value="1"/>
</dbReference>
<dbReference type="EMBL" id="JAROCF010000001">
    <property type="protein sequence ID" value="MDN4612858.1"/>
    <property type="molecule type" value="Genomic_DNA"/>
</dbReference>
<dbReference type="Pfam" id="PF00072">
    <property type="entry name" value="Response_reg"/>
    <property type="match status" value="1"/>
</dbReference>
<dbReference type="SMART" id="SM00448">
    <property type="entry name" value="REC"/>
    <property type="match status" value="1"/>
</dbReference>
<evidence type="ECO:0000259" key="4">
    <source>
        <dbReference type="PROSITE" id="PS50110"/>
    </source>
</evidence>
<dbReference type="Pfam" id="PF00486">
    <property type="entry name" value="Trans_reg_C"/>
    <property type="match status" value="1"/>
</dbReference>
<dbReference type="InterPro" id="IPR001789">
    <property type="entry name" value="Sig_transdc_resp-reg_receiver"/>
</dbReference>
<dbReference type="Proteomes" id="UP001174208">
    <property type="component" value="Unassembled WGS sequence"/>
</dbReference>
<evidence type="ECO:0000313" key="7">
    <source>
        <dbReference type="Proteomes" id="UP001174208"/>
    </source>
</evidence>
<keyword evidence="7" id="KW-1185">Reference proteome</keyword>
<feature type="domain" description="Response regulatory" evidence="4">
    <location>
        <begin position="2"/>
        <end position="115"/>
    </location>
</feature>
<name>A0ABT8K5W7_9MICO</name>
<protein>
    <submittedName>
        <fullName evidence="6">Response regulator transcription factor</fullName>
    </submittedName>
</protein>
<dbReference type="PROSITE" id="PS50110">
    <property type="entry name" value="RESPONSE_REGULATORY"/>
    <property type="match status" value="1"/>
</dbReference>
<dbReference type="InterPro" id="IPR016032">
    <property type="entry name" value="Sig_transdc_resp-reg_C-effctor"/>
</dbReference>
<dbReference type="InterPro" id="IPR001867">
    <property type="entry name" value="OmpR/PhoB-type_DNA-bd"/>
</dbReference>
<feature type="domain" description="OmpR/PhoB-type" evidence="5">
    <location>
        <begin position="124"/>
        <end position="227"/>
    </location>
</feature>
<dbReference type="SUPFAM" id="SSF46894">
    <property type="entry name" value="C-terminal effector domain of the bipartite response regulators"/>
    <property type="match status" value="1"/>
</dbReference>
<proteinExistence type="predicted"/>
<dbReference type="CDD" id="cd00383">
    <property type="entry name" value="trans_reg_C"/>
    <property type="match status" value="1"/>
</dbReference>
<dbReference type="InterPro" id="IPR011006">
    <property type="entry name" value="CheY-like_superfamily"/>
</dbReference>
<evidence type="ECO:0000256" key="3">
    <source>
        <dbReference type="PROSITE-ProRule" id="PRU01091"/>
    </source>
</evidence>
<feature type="DNA-binding region" description="OmpR/PhoB-type" evidence="3">
    <location>
        <begin position="124"/>
        <end position="227"/>
    </location>
</feature>
<sequence>MKVLIADDDPQLLRALRITLGAKGYDILHAADGAEAVSVAVDHHPDLYLLDLGMPQLDGIQVIHAIRGWSDAPILVVSGRTSAGDKVDALDAGADDYMTKPFAIEELFARIRALTRRTTHHDVDTVVALGDVTIDLGARAVTRTTPEGSTHVRLTPTEWQVLEVLLRNPGRLVSRQTMLTTIWGSEHVSDSGYLRLYVSQLRKKLEADPAHPRHLLTEPGMGYRLELDAEEPAG</sequence>
<dbReference type="SMART" id="SM00862">
    <property type="entry name" value="Trans_reg_C"/>
    <property type="match status" value="1"/>
</dbReference>
<dbReference type="Gene3D" id="1.10.10.10">
    <property type="entry name" value="Winged helix-like DNA-binding domain superfamily/Winged helix DNA-binding domain"/>
    <property type="match status" value="1"/>
</dbReference>
<dbReference type="SUPFAM" id="SSF52172">
    <property type="entry name" value="CheY-like"/>
    <property type="match status" value="1"/>
</dbReference>
<organism evidence="6 7">
    <name type="scientific">Leifsonia williamsii</name>
    <dbReference type="NCBI Taxonomy" id="3035919"/>
    <lineage>
        <taxon>Bacteria</taxon>
        <taxon>Bacillati</taxon>
        <taxon>Actinomycetota</taxon>
        <taxon>Actinomycetes</taxon>
        <taxon>Micrococcales</taxon>
        <taxon>Microbacteriaceae</taxon>
        <taxon>Leifsonia</taxon>
    </lineage>
</organism>
<dbReference type="Gene3D" id="3.40.50.2300">
    <property type="match status" value="1"/>
</dbReference>
<evidence type="ECO:0000256" key="1">
    <source>
        <dbReference type="ARBA" id="ARBA00023125"/>
    </source>
</evidence>
<dbReference type="InterPro" id="IPR036388">
    <property type="entry name" value="WH-like_DNA-bd_sf"/>
</dbReference>
<dbReference type="PROSITE" id="PS51755">
    <property type="entry name" value="OMPR_PHOB"/>
    <property type="match status" value="1"/>
</dbReference>
<accession>A0ABT8K5W7</accession>
<reference evidence="6" key="1">
    <citation type="submission" date="2023-06" db="EMBL/GenBank/DDBJ databases">
        <title>MT1 and MT2 Draft Genomes of Novel Species.</title>
        <authorList>
            <person name="Venkateswaran K."/>
        </authorList>
    </citation>
    <scope>NUCLEOTIDE SEQUENCE</scope>
    <source>
        <strain evidence="6">F6_8S_P_1B</strain>
    </source>
</reference>
<dbReference type="RefSeq" id="WP_301209678.1">
    <property type="nucleotide sequence ID" value="NZ_JAROCF010000001.1"/>
</dbReference>
<evidence type="ECO:0000256" key="2">
    <source>
        <dbReference type="PROSITE-ProRule" id="PRU00169"/>
    </source>
</evidence>
<evidence type="ECO:0000313" key="6">
    <source>
        <dbReference type="EMBL" id="MDN4612858.1"/>
    </source>
</evidence>
<gene>
    <name evidence="6" type="ORF">P5G50_00220</name>
</gene>
<dbReference type="PANTHER" id="PTHR48111">
    <property type="entry name" value="REGULATOR OF RPOS"/>
    <property type="match status" value="1"/>
</dbReference>